<proteinExistence type="predicted"/>
<sequence>MSSTNRILTSCLWMTLAASAFATATKTSSMDEPVNPFDFDPPMPVLIEVEEKPKIEEKPKKLEAHAKKLNFCQTVRIKREKSINSNPDLKPRSLVRLDNSHICFSPEEHLLFAANKEAQIILGPYAPWHIALSKTNTDKAANACTSIKSKEHRNKLDYKRCVESRYNELMKPYDDRYLRDAQGYINRRKNIARRLLAQCNMALNAKRPLLPKDLTLPAALYDRHLNSIPTWMLEEGLLDNTWLDKKGIIKVKDLMQAALGSDCPGNMVLWATYQAPDFEK</sequence>
<dbReference type="EMBL" id="JASXSV010000015">
    <property type="protein sequence ID" value="MDP0589509.1"/>
    <property type="molecule type" value="Genomic_DNA"/>
</dbReference>
<keyword evidence="3" id="KW-1185">Reference proteome</keyword>
<keyword evidence="1" id="KW-0732">Signal</keyword>
<feature type="signal peptide" evidence="1">
    <location>
        <begin position="1"/>
        <end position="22"/>
    </location>
</feature>
<organism evidence="2 3">
    <name type="scientific">Candidatus Endonucleibacter bathymodioli</name>
    <dbReference type="NCBI Taxonomy" id="539814"/>
    <lineage>
        <taxon>Bacteria</taxon>
        <taxon>Pseudomonadati</taxon>
        <taxon>Pseudomonadota</taxon>
        <taxon>Gammaproteobacteria</taxon>
        <taxon>Oceanospirillales</taxon>
        <taxon>Endozoicomonadaceae</taxon>
        <taxon>Candidatus Endonucleibacter</taxon>
    </lineage>
</organism>
<dbReference type="Proteomes" id="UP001178148">
    <property type="component" value="Unassembled WGS sequence"/>
</dbReference>
<feature type="chain" id="PRO_5041715132" evidence="1">
    <location>
        <begin position="23"/>
        <end position="280"/>
    </location>
</feature>
<gene>
    <name evidence="2" type="ORF">QS748_10105</name>
</gene>
<comment type="caution">
    <text evidence="2">The sequence shown here is derived from an EMBL/GenBank/DDBJ whole genome shotgun (WGS) entry which is preliminary data.</text>
</comment>
<reference evidence="2 3" key="1">
    <citation type="journal article" date="2023" name="bioRxiv">
        <title>An intranuclear bacterial parasite of deep-sea mussels expresses apoptosis inhibitors acquired from its host.</title>
        <authorList>
            <person name="Gonzalez Porras M.A."/>
            <person name="Assie A."/>
            <person name="Tietjen M."/>
            <person name="Violette M."/>
            <person name="Kleiner M."/>
            <person name="Gruber-Vodicka H."/>
            <person name="Dubilier N."/>
            <person name="Leisch N."/>
        </authorList>
    </citation>
    <scope>NUCLEOTIDE SEQUENCE [LARGE SCALE GENOMIC DNA]</scope>
    <source>
        <strain evidence="2">IAP13</strain>
    </source>
</reference>
<accession>A0AA90NLW8</accession>
<protein>
    <submittedName>
        <fullName evidence="2">Uncharacterized protein</fullName>
    </submittedName>
</protein>
<dbReference type="AlphaFoldDB" id="A0AA90NLW8"/>
<evidence type="ECO:0000256" key="1">
    <source>
        <dbReference type="SAM" id="SignalP"/>
    </source>
</evidence>
<evidence type="ECO:0000313" key="3">
    <source>
        <dbReference type="Proteomes" id="UP001178148"/>
    </source>
</evidence>
<name>A0AA90NLW8_9GAMM</name>
<evidence type="ECO:0000313" key="2">
    <source>
        <dbReference type="EMBL" id="MDP0589509.1"/>
    </source>
</evidence>